<protein>
    <submittedName>
        <fullName evidence="1">Zinc-dependent peptidase</fullName>
    </submittedName>
</protein>
<dbReference type="GO" id="GO:0005829">
    <property type="term" value="C:cytosol"/>
    <property type="evidence" value="ECO:0007669"/>
    <property type="project" value="TreeGrafter"/>
</dbReference>
<dbReference type="SUPFAM" id="SSF55486">
    <property type="entry name" value="Metalloproteases ('zincins'), catalytic domain"/>
    <property type="match status" value="1"/>
</dbReference>
<dbReference type="InterPro" id="IPR042252">
    <property type="entry name" value="MtfA_N"/>
</dbReference>
<keyword evidence="2" id="KW-1185">Reference proteome</keyword>
<dbReference type="Gene3D" id="3.40.390.10">
    <property type="entry name" value="Collagenase (Catalytic Domain)"/>
    <property type="match status" value="1"/>
</dbReference>
<evidence type="ECO:0000313" key="1">
    <source>
        <dbReference type="EMBL" id="KAB0584077.1"/>
    </source>
</evidence>
<dbReference type="InterPro" id="IPR010384">
    <property type="entry name" value="MtfA_fam"/>
</dbReference>
<dbReference type="OrthoDB" id="9786424at2"/>
<dbReference type="Proteomes" id="UP000430120">
    <property type="component" value="Unassembled WGS sequence"/>
</dbReference>
<accession>A0A643FG34</accession>
<dbReference type="Pfam" id="PF06167">
    <property type="entry name" value="Peptidase_M90"/>
    <property type="match status" value="1"/>
</dbReference>
<dbReference type="GO" id="GO:0004177">
    <property type="term" value="F:aminopeptidase activity"/>
    <property type="evidence" value="ECO:0007669"/>
    <property type="project" value="TreeGrafter"/>
</dbReference>
<comment type="caution">
    <text evidence="1">The sequence shown here is derived from an EMBL/GenBank/DDBJ whole genome shotgun (WGS) entry which is preliminary data.</text>
</comment>
<organism evidence="1 2">
    <name type="scientific">Ideonella dechloratans</name>
    <dbReference type="NCBI Taxonomy" id="36863"/>
    <lineage>
        <taxon>Bacteria</taxon>
        <taxon>Pseudomonadati</taxon>
        <taxon>Pseudomonadota</taxon>
        <taxon>Betaproteobacteria</taxon>
        <taxon>Burkholderiales</taxon>
        <taxon>Sphaerotilaceae</taxon>
        <taxon>Ideonella</taxon>
    </lineage>
</organism>
<dbReference type="CDD" id="cd20169">
    <property type="entry name" value="Peptidase_M90_mtfA"/>
    <property type="match status" value="1"/>
</dbReference>
<dbReference type="PANTHER" id="PTHR30164">
    <property type="entry name" value="MTFA PEPTIDASE"/>
    <property type="match status" value="1"/>
</dbReference>
<evidence type="ECO:0000313" key="2">
    <source>
        <dbReference type="Proteomes" id="UP000430120"/>
    </source>
</evidence>
<gene>
    <name evidence="1" type="ORF">F7Q92_05050</name>
</gene>
<dbReference type="RefSeq" id="WP_151123104.1">
    <property type="nucleotide sequence ID" value="NZ_CP088081.1"/>
</dbReference>
<dbReference type="InterPro" id="IPR024079">
    <property type="entry name" value="MetalloPept_cat_dom_sf"/>
</dbReference>
<dbReference type="PANTHER" id="PTHR30164:SF2">
    <property type="entry name" value="PROTEIN MTFA"/>
    <property type="match status" value="1"/>
</dbReference>
<name>A0A643FG34_IDEDE</name>
<proteinExistence type="predicted"/>
<sequence>MMGWWQRWRNWREGRARSRHDIPPPLWTAVMARYPFLQGLSPPESETLRQLSSAFLARKEFAGAQGLVVTDEMAVAIAAQACLPILHLDLALYDGFVGIVVHPDEVVARRHVTDHDGVVHEYDEWLSGEAMAGGPVMLSWPDVDEAGELATDGYNVVVHEFAHVIDMCNGEADGVPPQPSLTAQTHWIEVLDGALDDFCRRLDAGQPTLLDPYGAEGPQEFFAVATEAFFVNPHPFRQHHPDLHALFRDYFRQDPAKR</sequence>
<dbReference type="Gene3D" id="1.10.472.150">
    <property type="entry name" value="Glucose-regulated metallo-peptidase M90, N-terminal domain"/>
    <property type="match status" value="1"/>
</dbReference>
<dbReference type="GO" id="GO:0008237">
    <property type="term" value="F:metallopeptidase activity"/>
    <property type="evidence" value="ECO:0007669"/>
    <property type="project" value="InterPro"/>
</dbReference>
<dbReference type="EMBL" id="VZPB01000008">
    <property type="protein sequence ID" value="KAB0584077.1"/>
    <property type="molecule type" value="Genomic_DNA"/>
</dbReference>
<reference evidence="1 2" key="1">
    <citation type="submission" date="2019-09" db="EMBL/GenBank/DDBJ databases">
        <title>Draft genome sequences of 48 bacterial type strains from the CCUG.</title>
        <authorList>
            <person name="Tunovic T."/>
            <person name="Pineiro-Iglesias B."/>
            <person name="Unosson C."/>
            <person name="Inganas E."/>
            <person name="Ohlen M."/>
            <person name="Cardew S."/>
            <person name="Jensie-Markopoulos S."/>
            <person name="Salva-Serra F."/>
            <person name="Jaen-Luchoro D."/>
            <person name="Karlsson R."/>
            <person name="Svensson-Stadler L."/>
            <person name="Chun J."/>
            <person name="Moore E."/>
        </authorList>
    </citation>
    <scope>NUCLEOTIDE SEQUENCE [LARGE SCALE GENOMIC DNA]</scope>
    <source>
        <strain evidence="1 2">CCUG 30977</strain>
    </source>
</reference>
<dbReference type="AlphaFoldDB" id="A0A643FG34"/>